<dbReference type="OrthoDB" id="4554842at2"/>
<reference evidence="2 3" key="1">
    <citation type="submission" date="2019-07" db="EMBL/GenBank/DDBJ databases">
        <title>Whole genome shotgun sequence of Nocardia ninae NBRC 108245.</title>
        <authorList>
            <person name="Hosoyama A."/>
            <person name="Uohara A."/>
            <person name="Ohji S."/>
            <person name="Ichikawa N."/>
        </authorList>
    </citation>
    <scope>NUCLEOTIDE SEQUENCE [LARGE SCALE GENOMIC DNA]</scope>
    <source>
        <strain evidence="2 3">NBRC 108245</strain>
    </source>
</reference>
<proteinExistence type="predicted"/>
<feature type="domain" description="LtfC/p132/Gp6 beta-sandwich" evidence="1">
    <location>
        <begin position="7"/>
        <end position="108"/>
    </location>
</feature>
<keyword evidence="3" id="KW-1185">Reference proteome</keyword>
<dbReference type="EMBL" id="BJXA01000009">
    <property type="protein sequence ID" value="GEM37377.1"/>
    <property type="molecule type" value="Genomic_DNA"/>
</dbReference>
<sequence>MAIGRAPIREKLILTLEADFVHTIRLPTNRTFPSGTTIVLRFYPPGKTNTTQSIGQFSATVYPDRAEWKVESTQIDAIPDRAHYRIYVAYPEVPPLDHCWFVGDVSRQQ</sequence>
<gene>
    <name evidence="2" type="ORF">NN4_18960</name>
</gene>
<organism evidence="2 3">
    <name type="scientific">Nocardia ninae NBRC 108245</name>
    <dbReference type="NCBI Taxonomy" id="1210091"/>
    <lineage>
        <taxon>Bacteria</taxon>
        <taxon>Bacillati</taxon>
        <taxon>Actinomycetota</taxon>
        <taxon>Actinomycetes</taxon>
        <taxon>Mycobacteriales</taxon>
        <taxon>Nocardiaceae</taxon>
        <taxon>Nocardia</taxon>
    </lineage>
</organism>
<dbReference type="Proteomes" id="UP000321424">
    <property type="component" value="Unassembled WGS sequence"/>
</dbReference>
<evidence type="ECO:0000313" key="3">
    <source>
        <dbReference type="Proteomes" id="UP000321424"/>
    </source>
</evidence>
<evidence type="ECO:0000313" key="2">
    <source>
        <dbReference type="EMBL" id="GEM37377.1"/>
    </source>
</evidence>
<protein>
    <recommendedName>
        <fullName evidence="1">LtfC/p132/Gp6 beta-sandwich domain-containing protein</fullName>
    </recommendedName>
</protein>
<accession>A0A511MB04</accession>
<dbReference type="AlphaFoldDB" id="A0A511MB04"/>
<name>A0A511MB04_9NOCA</name>
<comment type="caution">
    <text evidence="2">The sequence shown here is derived from an EMBL/GenBank/DDBJ whole genome shotgun (WGS) entry which is preliminary data.</text>
</comment>
<dbReference type="Pfam" id="PF23926">
    <property type="entry name" value="LtfC"/>
    <property type="match status" value="1"/>
</dbReference>
<dbReference type="InterPro" id="IPR055688">
    <property type="entry name" value="LtfC/p132/Gp6_b-sand"/>
</dbReference>
<evidence type="ECO:0000259" key="1">
    <source>
        <dbReference type="Pfam" id="PF23926"/>
    </source>
</evidence>